<dbReference type="AlphaFoldDB" id="A0A8K0W674"/>
<proteinExistence type="predicted"/>
<dbReference type="OrthoDB" id="5377194at2759"/>
<comment type="caution">
    <text evidence="1">The sequence shown here is derived from an EMBL/GenBank/DDBJ whole genome shotgun (WGS) entry which is preliminary data.</text>
</comment>
<name>A0A8K0W674_9PLEO</name>
<reference evidence="1" key="1">
    <citation type="journal article" date="2021" name="Nat. Commun.">
        <title>Genetic determinants of endophytism in the Arabidopsis root mycobiome.</title>
        <authorList>
            <person name="Mesny F."/>
            <person name="Miyauchi S."/>
            <person name="Thiergart T."/>
            <person name="Pickel B."/>
            <person name="Atanasova L."/>
            <person name="Karlsson M."/>
            <person name="Huettel B."/>
            <person name="Barry K.W."/>
            <person name="Haridas S."/>
            <person name="Chen C."/>
            <person name="Bauer D."/>
            <person name="Andreopoulos W."/>
            <person name="Pangilinan J."/>
            <person name="LaButti K."/>
            <person name="Riley R."/>
            <person name="Lipzen A."/>
            <person name="Clum A."/>
            <person name="Drula E."/>
            <person name="Henrissat B."/>
            <person name="Kohler A."/>
            <person name="Grigoriev I.V."/>
            <person name="Martin F.M."/>
            <person name="Hacquard S."/>
        </authorList>
    </citation>
    <scope>NUCLEOTIDE SEQUENCE</scope>
    <source>
        <strain evidence="1">MPI-SDFR-AT-0120</strain>
    </source>
</reference>
<sequence length="169" mass="19480">MSPTTTWFRVRAQFRKVPAIFLKYNTTAAYLNESLTTAPGMWLAIYDPSRDLIEMQSEGQLYTAQIDANSHTVVNIGLEYYTYLNRTASYRYDVTISTRQNLDLVCDITKGGWYPCHVTIEMQIPSFRRTIIREEMKQDWVRVVADAGAYFALIQFLTWTVSGMAWSCG</sequence>
<accession>A0A8K0W674</accession>
<protein>
    <submittedName>
        <fullName evidence="1">Uncharacterized protein</fullName>
    </submittedName>
</protein>
<evidence type="ECO:0000313" key="2">
    <source>
        <dbReference type="Proteomes" id="UP000813461"/>
    </source>
</evidence>
<keyword evidence="2" id="KW-1185">Reference proteome</keyword>
<dbReference type="Proteomes" id="UP000813461">
    <property type="component" value="Unassembled WGS sequence"/>
</dbReference>
<organism evidence="1 2">
    <name type="scientific">Paraphoma chrysanthemicola</name>
    <dbReference type="NCBI Taxonomy" id="798071"/>
    <lineage>
        <taxon>Eukaryota</taxon>
        <taxon>Fungi</taxon>
        <taxon>Dikarya</taxon>
        <taxon>Ascomycota</taxon>
        <taxon>Pezizomycotina</taxon>
        <taxon>Dothideomycetes</taxon>
        <taxon>Pleosporomycetidae</taxon>
        <taxon>Pleosporales</taxon>
        <taxon>Pleosporineae</taxon>
        <taxon>Phaeosphaeriaceae</taxon>
        <taxon>Paraphoma</taxon>
    </lineage>
</organism>
<dbReference type="EMBL" id="JAGMVJ010000001">
    <property type="protein sequence ID" value="KAH7095950.1"/>
    <property type="molecule type" value="Genomic_DNA"/>
</dbReference>
<evidence type="ECO:0000313" key="1">
    <source>
        <dbReference type="EMBL" id="KAH7095950.1"/>
    </source>
</evidence>
<gene>
    <name evidence="1" type="ORF">FB567DRAFT_513829</name>
</gene>